<protein>
    <submittedName>
        <fullName evidence="4">Uncharacterized protein</fullName>
    </submittedName>
</protein>
<evidence type="ECO:0000313" key="4">
    <source>
        <dbReference type="EMBL" id="CAL0299508.1"/>
    </source>
</evidence>
<evidence type="ECO:0000256" key="3">
    <source>
        <dbReference type="ARBA" id="ARBA00022833"/>
    </source>
</evidence>
<accession>A0AAV1VRA2</accession>
<comment type="caution">
    <text evidence="4">The sequence shown here is derived from an EMBL/GenBank/DDBJ whole genome shotgun (WGS) entry which is preliminary data.</text>
</comment>
<dbReference type="PANTHER" id="PTHR15898">
    <property type="entry name" value="BIFUNCTIONAL APOPTOSIS REGULATOR"/>
    <property type="match status" value="1"/>
</dbReference>
<organism evidence="4 5">
    <name type="scientific">Lupinus luteus</name>
    <name type="common">European yellow lupine</name>
    <dbReference type="NCBI Taxonomy" id="3873"/>
    <lineage>
        <taxon>Eukaryota</taxon>
        <taxon>Viridiplantae</taxon>
        <taxon>Streptophyta</taxon>
        <taxon>Embryophyta</taxon>
        <taxon>Tracheophyta</taxon>
        <taxon>Spermatophyta</taxon>
        <taxon>Magnoliopsida</taxon>
        <taxon>eudicotyledons</taxon>
        <taxon>Gunneridae</taxon>
        <taxon>Pentapetalae</taxon>
        <taxon>rosids</taxon>
        <taxon>fabids</taxon>
        <taxon>Fabales</taxon>
        <taxon>Fabaceae</taxon>
        <taxon>Papilionoideae</taxon>
        <taxon>50 kb inversion clade</taxon>
        <taxon>genistoids sensu lato</taxon>
        <taxon>core genistoids</taxon>
        <taxon>Genisteae</taxon>
        <taxon>Lupinus</taxon>
    </lineage>
</organism>
<dbReference type="EMBL" id="CAXHTB010000001">
    <property type="protein sequence ID" value="CAL0299508.1"/>
    <property type="molecule type" value="Genomic_DNA"/>
</dbReference>
<dbReference type="GO" id="GO:0008270">
    <property type="term" value="F:zinc ion binding"/>
    <property type="evidence" value="ECO:0007669"/>
    <property type="project" value="UniProtKB-KW"/>
</dbReference>
<dbReference type="AlphaFoldDB" id="A0AAV1VRA2"/>
<keyword evidence="3" id="KW-0862">Zinc</keyword>
<keyword evidence="1" id="KW-0479">Metal-binding</keyword>
<dbReference type="GO" id="GO:0061630">
    <property type="term" value="F:ubiquitin protein ligase activity"/>
    <property type="evidence" value="ECO:0007669"/>
    <property type="project" value="TreeGrafter"/>
</dbReference>
<dbReference type="Gene3D" id="3.30.60.90">
    <property type="match status" value="1"/>
</dbReference>
<proteinExistence type="predicted"/>
<sequence>MVYRGYLPYGKELGIKILKPSEDVLDENGRNLFLSVNCHTDGQGYLACSLDDGKGEKIGRWWCDPGFKVHRGAASDFCGMYLIVGDRYRCMDCKEMIGFDLCGEYYNTRSKRPGRFNQQHTPEHKFELV</sequence>
<gene>
    <name evidence="4" type="ORF">LLUT_LOCUS568</name>
</gene>
<keyword evidence="5" id="KW-1185">Reference proteome</keyword>
<evidence type="ECO:0000313" key="5">
    <source>
        <dbReference type="Proteomes" id="UP001497480"/>
    </source>
</evidence>
<reference evidence="4 5" key="1">
    <citation type="submission" date="2024-03" db="EMBL/GenBank/DDBJ databases">
        <authorList>
            <person name="Martinez-Hernandez J."/>
        </authorList>
    </citation>
    <scope>NUCLEOTIDE SEQUENCE [LARGE SCALE GENOMIC DNA]</scope>
</reference>
<keyword evidence="2" id="KW-0863">Zinc-finger</keyword>
<name>A0AAV1VRA2_LUPLU</name>
<dbReference type="FunFam" id="3.30.60.90:FF:000014">
    <property type="entry name" value="E3 ubiquitin-protein ligase PRT1"/>
    <property type="match status" value="1"/>
</dbReference>
<dbReference type="PANTHER" id="PTHR15898:SF13">
    <property type="entry name" value="BIFUNCTIONAL APOPTOSIS REGULATOR"/>
    <property type="match status" value="1"/>
</dbReference>
<dbReference type="Proteomes" id="UP001497480">
    <property type="component" value="Unassembled WGS sequence"/>
</dbReference>
<evidence type="ECO:0000256" key="2">
    <source>
        <dbReference type="ARBA" id="ARBA00022771"/>
    </source>
</evidence>
<evidence type="ECO:0000256" key="1">
    <source>
        <dbReference type="ARBA" id="ARBA00022723"/>
    </source>
</evidence>
<dbReference type="SUPFAM" id="SSF57850">
    <property type="entry name" value="RING/U-box"/>
    <property type="match status" value="1"/>
</dbReference>
<dbReference type="GO" id="GO:0043161">
    <property type="term" value="P:proteasome-mediated ubiquitin-dependent protein catabolic process"/>
    <property type="evidence" value="ECO:0007669"/>
    <property type="project" value="TreeGrafter"/>
</dbReference>
<dbReference type="InterPro" id="IPR043145">
    <property type="entry name" value="Znf_ZZ_sf"/>
</dbReference>